<evidence type="ECO:0000256" key="4">
    <source>
        <dbReference type="ARBA" id="ARBA00041833"/>
    </source>
</evidence>
<accession>A0A7R9Q7X9</accession>
<protein>
    <recommendedName>
        <fullName evidence="3">Arginine-hydroxylase NDUFAF5, mitochondrial</fullName>
    </recommendedName>
    <alternativeName>
        <fullName evidence="4">NADH dehydrogenase [ubiquinone] 1 alpha subcomplex assembly factor 5</fullName>
    </alternativeName>
    <alternativeName>
        <fullName evidence="5">Putative methyltransferase NDUFAF5</fullName>
    </alternativeName>
</protein>
<feature type="domain" description="Methyltransferase type 11" evidence="6">
    <location>
        <begin position="74"/>
        <end position="166"/>
    </location>
</feature>
<dbReference type="GO" id="GO:0008757">
    <property type="term" value="F:S-adenosylmethionine-dependent methyltransferase activity"/>
    <property type="evidence" value="ECO:0007669"/>
    <property type="project" value="InterPro"/>
</dbReference>
<keyword evidence="8" id="KW-1185">Reference proteome</keyword>
<keyword evidence="1" id="KW-0489">Methyltransferase</keyword>
<dbReference type="EMBL" id="OC872241">
    <property type="protein sequence ID" value="CAD7635781.1"/>
    <property type="molecule type" value="Genomic_DNA"/>
</dbReference>
<dbReference type="PANTHER" id="PTHR13090">
    <property type="entry name" value="ARGININE-HYDROXYLASE NDUFAF5, MITOCHONDRIAL"/>
    <property type="match status" value="1"/>
</dbReference>
<name>A0A7R9Q7X9_9ACAR</name>
<dbReference type="Gene3D" id="3.40.50.150">
    <property type="entry name" value="Vaccinia Virus protein VP39"/>
    <property type="match status" value="1"/>
</dbReference>
<sequence length="321" mass="36544">MNYLSILVKLRPNGRHFSTISSYNIFDSKTKRLQREISMDLKDNQKYDYLKDEIAYRVVDRVYDIKRHFPLVVDFGSYKGLIGKQLSNEIIDSLICCDSSHKCLERMEPIEGINVINVVIDEEEGLPFRDNTIDLVISSLSLHWINNLPKAFAQILRCLKKDGVFIGAMFGGQTLFELRSSLQMAEQEREGGFGLHVSPFITAQDMGSLLSRAGFSLITLDTDEIKVNYPTIFELMHDLKGMAENNALLQRKSSLHRDSLLSSAAIYHSLYGNTDGTIPATFQVFYLIGWKPDASHRQPLERGSQQFSLKDIPNLDQIIKE</sequence>
<dbReference type="Pfam" id="PF08241">
    <property type="entry name" value="Methyltransf_11"/>
    <property type="match status" value="1"/>
</dbReference>
<evidence type="ECO:0000256" key="3">
    <source>
        <dbReference type="ARBA" id="ARBA00040937"/>
    </source>
</evidence>
<evidence type="ECO:0000256" key="1">
    <source>
        <dbReference type="ARBA" id="ARBA00022603"/>
    </source>
</evidence>
<evidence type="ECO:0000313" key="8">
    <source>
        <dbReference type="Proteomes" id="UP000759131"/>
    </source>
</evidence>
<dbReference type="AlphaFoldDB" id="A0A7R9Q7X9"/>
<feature type="non-terminal residue" evidence="7">
    <location>
        <position position="321"/>
    </location>
</feature>
<dbReference type="GO" id="GO:0005739">
    <property type="term" value="C:mitochondrion"/>
    <property type="evidence" value="ECO:0007669"/>
    <property type="project" value="TreeGrafter"/>
</dbReference>
<evidence type="ECO:0000256" key="5">
    <source>
        <dbReference type="ARBA" id="ARBA00042549"/>
    </source>
</evidence>
<evidence type="ECO:0000256" key="2">
    <source>
        <dbReference type="ARBA" id="ARBA00022679"/>
    </source>
</evidence>
<dbReference type="InterPro" id="IPR013216">
    <property type="entry name" value="Methyltransf_11"/>
</dbReference>
<proteinExistence type="predicted"/>
<dbReference type="PANTHER" id="PTHR13090:SF1">
    <property type="entry name" value="ARGININE-HYDROXYLASE NDUFAF5, MITOCHONDRIAL"/>
    <property type="match status" value="1"/>
</dbReference>
<keyword evidence="2" id="KW-0808">Transferase</keyword>
<evidence type="ECO:0000259" key="6">
    <source>
        <dbReference type="Pfam" id="PF08241"/>
    </source>
</evidence>
<dbReference type="SUPFAM" id="SSF53335">
    <property type="entry name" value="S-adenosyl-L-methionine-dependent methyltransferases"/>
    <property type="match status" value="1"/>
</dbReference>
<dbReference type="Proteomes" id="UP000759131">
    <property type="component" value="Unassembled WGS sequence"/>
</dbReference>
<reference evidence="7" key="1">
    <citation type="submission" date="2020-11" db="EMBL/GenBank/DDBJ databases">
        <authorList>
            <person name="Tran Van P."/>
        </authorList>
    </citation>
    <scope>NUCLEOTIDE SEQUENCE</scope>
</reference>
<gene>
    <name evidence="7" type="ORF">OSB1V03_LOCUS16172</name>
</gene>
<dbReference type="GO" id="GO:0032981">
    <property type="term" value="P:mitochondrial respiratory chain complex I assembly"/>
    <property type="evidence" value="ECO:0007669"/>
    <property type="project" value="TreeGrafter"/>
</dbReference>
<evidence type="ECO:0000313" key="7">
    <source>
        <dbReference type="EMBL" id="CAD7635781.1"/>
    </source>
</evidence>
<dbReference type="InterPro" id="IPR050602">
    <property type="entry name" value="Malonyl-ACP_OMT"/>
</dbReference>
<dbReference type="InterPro" id="IPR029063">
    <property type="entry name" value="SAM-dependent_MTases_sf"/>
</dbReference>
<dbReference type="OrthoDB" id="16816at2759"/>
<organism evidence="7">
    <name type="scientific">Medioppia subpectinata</name>
    <dbReference type="NCBI Taxonomy" id="1979941"/>
    <lineage>
        <taxon>Eukaryota</taxon>
        <taxon>Metazoa</taxon>
        <taxon>Ecdysozoa</taxon>
        <taxon>Arthropoda</taxon>
        <taxon>Chelicerata</taxon>
        <taxon>Arachnida</taxon>
        <taxon>Acari</taxon>
        <taxon>Acariformes</taxon>
        <taxon>Sarcoptiformes</taxon>
        <taxon>Oribatida</taxon>
        <taxon>Brachypylina</taxon>
        <taxon>Oppioidea</taxon>
        <taxon>Oppiidae</taxon>
        <taxon>Medioppia</taxon>
    </lineage>
</organism>
<dbReference type="EMBL" id="CAJPIZ010017666">
    <property type="protein sequence ID" value="CAG2116211.1"/>
    <property type="molecule type" value="Genomic_DNA"/>
</dbReference>
<dbReference type="GO" id="GO:0032259">
    <property type="term" value="P:methylation"/>
    <property type="evidence" value="ECO:0007669"/>
    <property type="project" value="UniProtKB-KW"/>
</dbReference>
<dbReference type="CDD" id="cd02440">
    <property type="entry name" value="AdoMet_MTases"/>
    <property type="match status" value="1"/>
</dbReference>